<dbReference type="GO" id="GO:0016020">
    <property type="term" value="C:membrane"/>
    <property type="evidence" value="ECO:0007669"/>
    <property type="project" value="TreeGrafter"/>
</dbReference>
<evidence type="ECO:0000259" key="4">
    <source>
        <dbReference type="SMART" id="SM00822"/>
    </source>
</evidence>
<gene>
    <name evidence="5" type="ORF">KME32_21395</name>
</gene>
<dbReference type="PIRSF" id="PIRSF000126">
    <property type="entry name" value="11-beta-HSD1"/>
    <property type="match status" value="1"/>
</dbReference>
<comment type="similarity">
    <text evidence="1 3">Belongs to the short-chain dehydrogenases/reductases (SDR) family.</text>
</comment>
<evidence type="ECO:0000256" key="3">
    <source>
        <dbReference type="RuleBase" id="RU000363"/>
    </source>
</evidence>
<dbReference type="PROSITE" id="PS00061">
    <property type="entry name" value="ADH_SHORT"/>
    <property type="match status" value="1"/>
</dbReference>
<name>A0A951Q018_9NOST</name>
<evidence type="ECO:0000313" key="5">
    <source>
        <dbReference type="EMBL" id="MBW4563649.1"/>
    </source>
</evidence>
<evidence type="ECO:0000256" key="2">
    <source>
        <dbReference type="ARBA" id="ARBA00023002"/>
    </source>
</evidence>
<dbReference type="SUPFAM" id="SSF51735">
    <property type="entry name" value="NAD(P)-binding Rossmann-fold domains"/>
    <property type="match status" value="1"/>
</dbReference>
<feature type="domain" description="Ketoreductase" evidence="4">
    <location>
        <begin position="7"/>
        <end position="191"/>
    </location>
</feature>
<dbReference type="Pfam" id="PF00106">
    <property type="entry name" value="adh_short"/>
    <property type="match status" value="1"/>
</dbReference>
<dbReference type="SMART" id="SM00822">
    <property type="entry name" value="PKS_KR"/>
    <property type="match status" value="1"/>
</dbReference>
<dbReference type="PANTHER" id="PTHR44196:SF1">
    <property type="entry name" value="DEHYDROGENASE_REDUCTASE SDR FAMILY MEMBER 7B"/>
    <property type="match status" value="1"/>
</dbReference>
<dbReference type="EMBL" id="JAHHHN010000014">
    <property type="protein sequence ID" value="MBW4563649.1"/>
    <property type="molecule type" value="Genomic_DNA"/>
</dbReference>
<proteinExistence type="inferred from homology"/>
<protein>
    <submittedName>
        <fullName evidence="5">SDR family NAD(P)-dependent oxidoreductase</fullName>
    </submittedName>
</protein>
<dbReference type="PANTHER" id="PTHR44196">
    <property type="entry name" value="DEHYDROGENASE/REDUCTASE SDR FAMILY MEMBER 7B"/>
    <property type="match status" value="1"/>
</dbReference>
<reference evidence="5" key="2">
    <citation type="journal article" date="2022" name="Microbiol. Resour. Announc.">
        <title>Metagenome Sequencing to Explore Phylogenomics of Terrestrial Cyanobacteria.</title>
        <authorList>
            <person name="Ward R.D."/>
            <person name="Stajich J.E."/>
            <person name="Johansen J.R."/>
            <person name="Huntemann M."/>
            <person name="Clum A."/>
            <person name="Foster B."/>
            <person name="Foster B."/>
            <person name="Roux S."/>
            <person name="Palaniappan K."/>
            <person name="Varghese N."/>
            <person name="Mukherjee S."/>
            <person name="Reddy T.B.K."/>
            <person name="Daum C."/>
            <person name="Copeland A."/>
            <person name="Chen I.A."/>
            <person name="Ivanova N.N."/>
            <person name="Kyrpides N.C."/>
            <person name="Shapiro N."/>
            <person name="Eloe-Fadrosh E.A."/>
            <person name="Pietrasiak N."/>
        </authorList>
    </citation>
    <scope>NUCLEOTIDE SEQUENCE</scope>
    <source>
        <strain evidence="5">JT2-VF2</strain>
    </source>
</reference>
<comment type="caution">
    <text evidence="5">The sequence shown here is derived from an EMBL/GenBank/DDBJ whole genome shotgun (WGS) entry which is preliminary data.</text>
</comment>
<dbReference type="Gene3D" id="3.40.50.720">
    <property type="entry name" value="NAD(P)-binding Rossmann-like Domain"/>
    <property type="match status" value="1"/>
</dbReference>
<reference evidence="5" key="1">
    <citation type="submission" date="2021-05" db="EMBL/GenBank/DDBJ databases">
        <authorList>
            <person name="Pietrasiak N."/>
            <person name="Ward R."/>
            <person name="Stajich J.E."/>
            <person name="Kurbessoian T."/>
        </authorList>
    </citation>
    <scope>NUCLEOTIDE SEQUENCE</scope>
    <source>
        <strain evidence="5">JT2-VF2</strain>
    </source>
</reference>
<dbReference type="GO" id="GO:0016491">
    <property type="term" value="F:oxidoreductase activity"/>
    <property type="evidence" value="ECO:0007669"/>
    <property type="project" value="UniProtKB-KW"/>
</dbReference>
<dbReference type="PRINTS" id="PR00080">
    <property type="entry name" value="SDRFAMILY"/>
</dbReference>
<sequence length="288" mass="30927">MTSIAGKTVLLTGASRGIGAFIARELAKNQATVIGVSRSQERLDQVCAEVNAMGGKGIGIPFDISNVEKLPVLLQQIEQLTGSVDILINNAGIEIYRAFQDYSLADIQSVLSINLVAAMELTRLVLPNMLHQGSGHIVNIASLAAKKGHPYDSIYSASKAGLLMWTDAVRQELTGTGVGISTICPGYISDHGLLADTGVAAPSLAGTSKSEDVAKAVVRAIGKNQAEVIINQNFVTETLTKLLFAVEQFFPRFGDSVNRWIGVTKLNQLRIENHKRVENFPKKSSLVR</sequence>
<dbReference type="AlphaFoldDB" id="A0A951Q018"/>
<evidence type="ECO:0000313" key="6">
    <source>
        <dbReference type="Proteomes" id="UP000715781"/>
    </source>
</evidence>
<dbReference type="InterPro" id="IPR020904">
    <property type="entry name" value="Sc_DH/Rdtase_CS"/>
</dbReference>
<dbReference type="PRINTS" id="PR00081">
    <property type="entry name" value="GDHRDH"/>
</dbReference>
<evidence type="ECO:0000256" key="1">
    <source>
        <dbReference type="ARBA" id="ARBA00006484"/>
    </source>
</evidence>
<dbReference type="Proteomes" id="UP000715781">
    <property type="component" value="Unassembled WGS sequence"/>
</dbReference>
<organism evidence="5 6">
    <name type="scientific">Mojavia pulchra JT2-VF2</name>
    <dbReference type="NCBI Taxonomy" id="287848"/>
    <lineage>
        <taxon>Bacteria</taxon>
        <taxon>Bacillati</taxon>
        <taxon>Cyanobacteriota</taxon>
        <taxon>Cyanophyceae</taxon>
        <taxon>Nostocales</taxon>
        <taxon>Nostocaceae</taxon>
    </lineage>
</organism>
<keyword evidence="2" id="KW-0560">Oxidoreductase</keyword>
<accession>A0A951Q018</accession>
<dbReference type="InterPro" id="IPR036291">
    <property type="entry name" value="NAD(P)-bd_dom_sf"/>
</dbReference>
<dbReference type="InterPro" id="IPR002347">
    <property type="entry name" value="SDR_fam"/>
</dbReference>
<dbReference type="InterPro" id="IPR057326">
    <property type="entry name" value="KR_dom"/>
</dbReference>